<dbReference type="Proteomes" id="UP001489004">
    <property type="component" value="Unassembled WGS sequence"/>
</dbReference>
<evidence type="ECO:0000256" key="1">
    <source>
        <dbReference type="SAM" id="MobiDB-lite"/>
    </source>
</evidence>
<feature type="compositionally biased region" description="Basic and acidic residues" evidence="1">
    <location>
        <begin position="64"/>
        <end position="76"/>
    </location>
</feature>
<reference evidence="3 4" key="1">
    <citation type="journal article" date="2024" name="Nat. Commun.">
        <title>Phylogenomics reveals the evolutionary origins of lichenization in chlorophyte algae.</title>
        <authorList>
            <person name="Puginier C."/>
            <person name="Libourel C."/>
            <person name="Otte J."/>
            <person name="Skaloud P."/>
            <person name="Haon M."/>
            <person name="Grisel S."/>
            <person name="Petersen M."/>
            <person name="Berrin J.G."/>
            <person name="Delaux P.M."/>
            <person name="Dal Grande F."/>
            <person name="Keller J."/>
        </authorList>
    </citation>
    <scope>NUCLEOTIDE SEQUENCE [LARGE SCALE GENOMIC DNA]</scope>
    <source>
        <strain evidence="3 4">SAG 2043</strain>
    </source>
</reference>
<feature type="compositionally biased region" description="Acidic residues" evidence="1">
    <location>
        <begin position="101"/>
        <end position="110"/>
    </location>
</feature>
<gene>
    <name evidence="3" type="ORF">WJX72_004434</name>
</gene>
<dbReference type="GO" id="GO:0003682">
    <property type="term" value="F:chromatin binding"/>
    <property type="evidence" value="ECO:0007669"/>
    <property type="project" value="TreeGrafter"/>
</dbReference>
<feature type="domain" description="MRN complex-interacting protein N-terminal" evidence="2">
    <location>
        <begin position="18"/>
        <end position="87"/>
    </location>
</feature>
<dbReference type="GO" id="GO:0007095">
    <property type="term" value="P:mitotic G2 DNA damage checkpoint signaling"/>
    <property type="evidence" value="ECO:0007669"/>
    <property type="project" value="TreeGrafter"/>
</dbReference>
<proteinExistence type="predicted"/>
<dbReference type="Pfam" id="PF15749">
    <property type="entry name" value="MRNIP"/>
    <property type="match status" value="1"/>
</dbReference>
<evidence type="ECO:0000313" key="3">
    <source>
        <dbReference type="EMBL" id="KAK9811467.1"/>
    </source>
</evidence>
<dbReference type="AlphaFoldDB" id="A0AAW1PU33"/>
<accession>A0AAW1PU33</accession>
<dbReference type="GO" id="GO:0005634">
    <property type="term" value="C:nucleus"/>
    <property type="evidence" value="ECO:0007669"/>
    <property type="project" value="TreeGrafter"/>
</dbReference>
<dbReference type="PANTHER" id="PTHR15863:SF2">
    <property type="entry name" value="MRN COMPLEX-INTERACTING PROTEIN"/>
    <property type="match status" value="1"/>
</dbReference>
<evidence type="ECO:0000259" key="2">
    <source>
        <dbReference type="Pfam" id="PF15749"/>
    </source>
</evidence>
<sequence>MCAGLKILNGEMAVRDIVQQVKKVAKFSCSLCGCKQSVRKAYAISAQAKDIRLVVQQLNLKRQKADEQQGAEREADITQFAESPRRKEATVIPENLPAWDDFLETEEGPQEDQQRTTDSNFVTQLPDAKRQKRANTSQNNQDAPPGGPGHSNQQRRAEWTQRLIVQRP</sequence>
<organism evidence="3 4">
    <name type="scientific">[Myrmecia] bisecta</name>
    <dbReference type="NCBI Taxonomy" id="41462"/>
    <lineage>
        <taxon>Eukaryota</taxon>
        <taxon>Viridiplantae</taxon>
        <taxon>Chlorophyta</taxon>
        <taxon>core chlorophytes</taxon>
        <taxon>Trebouxiophyceae</taxon>
        <taxon>Trebouxiales</taxon>
        <taxon>Trebouxiaceae</taxon>
        <taxon>Myrmecia</taxon>
    </lineage>
</organism>
<evidence type="ECO:0000313" key="4">
    <source>
        <dbReference type="Proteomes" id="UP001489004"/>
    </source>
</evidence>
<comment type="caution">
    <text evidence="3">The sequence shown here is derived from an EMBL/GenBank/DDBJ whole genome shotgun (WGS) entry which is preliminary data.</text>
</comment>
<name>A0AAW1PU33_9CHLO</name>
<protein>
    <recommendedName>
        <fullName evidence="2">MRN complex-interacting protein N-terminal domain-containing protein</fullName>
    </recommendedName>
</protein>
<dbReference type="EMBL" id="JALJOR010000009">
    <property type="protein sequence ID" value="KAK9811467.1"/>
    <property type="molecule type" value="Genomic_DNA"/>
</dbReference>
<dbReference type="PANTHER" id="PTHR15863">
    <property type="entry name" value="MRN COMPLEX-INTERACTING PROTEIN"/>
    <property type="match status" value="1"/>
</dbReference>
<dbReference type="InterPro" id="IPR032739">
    <property type="entry name" value="MRNIP"/>
</dbReference>
<keyword evidence="4" id="KW-1185">Reference proteome</keyword>
<dbReference type="InterPro" id="IPR049472">
    <property type="entry name" value="MRNIP_N"/>
</dbReference>
<feature type="region of interest" description="Disordered" evidence="1">
    <location>
        <begin position="64"/>
        <end position="168"/>
    </location>
</feature>